<proteinExistence type="predicted"/>
<organism evidence="7 8">
    <name type="scientific">Thermosulfurimonas marina</name>
    <dbReference type="NCBI Taxonomy" id="2047767"/>
    <lineage>
        <taxon>Bacteria</taxon>
        <taxon>Pseudomonadati</taxon>
        <taxon>Thermodesulfobacteriota</taxon>
        <taxon>Thermodesulfobacteria</taxon>
        <taxon>Thermodesulfobacteriales</taxon>
        <taxon>Thermodesulfobacteriaceae</taxon>
        <taxon>Thermosulfurimonas</taxon>
    </lineage>
</organism>
<reference evidence="7 8" key="1">
    <citation type="submission" date="2019-08" db="EMBL/GenBank/DDBJ databases">
        <title>Complete genome sequence of Thermosulfurimonas marina SU872T, an anaerobic thermophilic chemolithoautotrophic bacterium isolated from a shallow marine hydrothermal vent.</title>
        <authorList>
            <person name="Allioux M."/>
            <person name="Jebbar M."/>
            <person name="Slobodkina G."/>
            <person name="Slobodkin A."/>
            <person name="Moalic Y."/>
            <person name="Frolova A."/>
            <person name="Shao Z."/>
            <person name="Alain K."/>
        </authorList>
    </citation>
    <scope>NUCLEOTIDE SEQUENCE [LARGE SCALE GENOMIC DNA]</scope>
    <source>
        <strain evidence="7 8">SU872</strain>
    </source>
</reference>
<keyword evidence="2" id="KW-1003">Cell membrane</keyword>
<keyword evidence="5 6" id="KW-0472">Membrane</keyword>
<name>A0A6H1WS39_9BACT</name>
<evidence type="ECO:0000256" key="3">
    <source>
        <dbReference type="ARBA" id="ARBA00022692"/>
    </source>
</evidence>
<keyword evidence="3 6" id="KW-0812">Transmembrane</keyword>
<protein>
    <submittedName>
        <fullName evidence="7">Branched-chain amino acid ABC transporter permease</fullName>
    </submittedName>
</protein>
<dbReference type="AlphaFoldDB" id="A0A6H1WS39"/>
<keyword evidence="4 6" id="KW-1133">Transmembrane helix</keyword>
<feature type="transmembrane region" description="Helical" evidence="6">
    <location>
        <begin position="44"/>
        <end position="63"/>
    </location>
</feature>
<dbReference type="GO" id="GO:0015658">
    <property type="term" value="F:branched-chain amino acid transmembrane transporter activity"/>
    <property type="evidence" value="ECO:0007669"/>
    <property type="project" value="InterPro"/>
</dbReference>
<comment type="subcellular location">
    <subcellularLocation>
        <location evidence="1">Cell membrane</location>
        <topology evidence="1">Multi-pass membrane protein</topology>
    </subcellularLocation>
</comment>
<evidence type="ECO:0000256" key="5">
    <source>
        <dbReference type="ARBA" id="ARBA00023136"/>
    </source>
</evidence>
<dbReference type="Pfam" id="PF02653">
    <property type="entry name" value="BPD_transp_2"/>
    <property type="match status" value="1"/>
</dbReference>
<dbReference type="InterPro" id="IPR043428">
    <property type="entry name" value="LivM-like"/>
</dbReference>
<feature type="transmembrane region" description="Helical" evidence="6">
    <location>
        <begin position="75"/>
        <end position="96"/>
    </location>
</feature>
<gene>
    <name evidence="7" type="ORF">FVE67_03890</name>
</gene>
<dbReference type="EMBL" id="CP042909">
    <property type="protein sequence ID" value="QJA05988.1"/>
    <property type="molecule type" value="Genomic_DNA"/>
</dbReference>
<evidence type="ECO:0000313" key="7">
    <source>
        <dbReference type="EMBL" id="QJA05988.1"/>
    </source>
</evidence>
<evidence type="ECO:0000256" key="4">
    <source>
        <dbReference type="ARBA" id="ARBA00022989"/>
    </source>
</evidence>
<dbReference type="InterPro" id="IPR001851">
    <property type="entry name" value="ABC_transp_permease"/>
</dbReference>
<dbReference type="GO" id="GO:0005886">
    <property type="term" value="C:plasma membrane"/>
    <property type="evidence" value="ECO:0007669"/>
    <property type="project" value="UniProtKB-SubCell"/>
</dbReference>
<evidence type="ECO:0000256" key="6">
    <source>
        <dbReference type="SAM" id="Phobius"/>
    </source>
</evidence>
<dbReference type="CDD" id="cd06581">
    <property type="entry name" value="TM_PBP1_LivM_like"/>
    <property type="match status" value="1"/>
</dbReference>
<dbReference type="PANTHER" id="PTHR30482:SF20">
    <property type="entry name" value="HIGH-AFFINITY BRANCHED-CHAIN AMINO ACID TRANSPORT SYSTEM PERMEASE PROTEIN LIVM"/>
    <property type="match status" value="1"/>
</dbReference>
<accession>A0A6H1WS39</accession>
<dbReference type="KEGG" id="tmai:FVE67_03890"/>
<dbReference type="Proteomes" id="UP000501253">
    <property type="component" value="Chromosome"/>
</dbReference>
<evidence type="ECO:0000256" key="1">
    <source>
        <dbReference type="ARBA" id="ARBA00004651"/>
    </source>
</evidence>
<evidence type="ECO:0000256" key="2">
    <source>
        <dbReference type="ARBA" id="ARBA00022475"/>
    </source>
</evidence>
<dbReference type="PANTHER" id="PTHR30482">
    <property type="entry name" value="HIGH-AFFINITY BRANCHED-CHAIN AMINO ACID TRANSPORT SYSTEM PERMEASE"/>
    <property type="match status" value="1"/>
</dbReference>
<keyword evidence="8" id="KW-1185">Reference proteome</keyword>
<sequence>MGGDPGRLFFLFNLVHSGEGRALKALSEEAAAACLGISPLRYKILAFAVSAACALLAGAFYAHYLSFISPKTFDIFFSVELVTMCLFGGKGSLWGALLGAGVLTPLPHLLEILEDYRDFFYGGLLMGLLIFSPRA</sequence>
<evidence type="ECO:0000313" key="8">
    <source>
        <dbReference type="Proteomes" id="UP000501253"/>
    </source>
</evidence>